<evidence type="ECO:0000259" key="1">
    <source>
        <dbReference type="Pfam" id="PF13456"/>
    </source>
</evidence>
<dbReference type="CDD" id="cd06222">
    <property type="entry name" value="RNase_H_like"/>
    <property type="match status" value="1"/>
</dbReference>
<reference evidence="2" key="1">
    <citation type="submission" date="2018-02" db="EMBL/GenBank/DDBJ databases">
        <authorList>
            <person name="Cohen D.B."/>
            <person name="Kent A.D."/>
        </authorList>
    </citation>
    <scope>NUCLEOTIDE SEQUENCE</scope>
</reference>
<organism evidence="2">
    <name type="scientific">Fagus sylvatica</name>
    <name type="common">Beechnut</name>
    <dbReference type="NCBI Taxonomy" id="28930"/>
    <lineage>
        <taxon>Eukaryota</taxon>
        <taxon>Viridiplantae</taxon>
        <taxon>Streptophyta</taxon>
        <taxon>Embryophyta</taxon>
        <taxon>Tracheophyta</taxon>
        <taxon>Spermatophyta</taxon>
        <taxon>Magnoliopsida</taxon>
        <taxon>eudicotyledons</taxon>
        <taxon>Gunneridae</taxon>
        <taxon>Pentapetalae</taxon>
        <taxon>rosids</taxon>
        <taxon>fabids</taxon>
        <taxon>Fagales</taxon>
        <taxon>Fagaceae</taxon>
        <taxon>Fagus</taxon>
    </lineage>
</organism>
<dbReference type="PANTHER" id="PTHR47074:SF48">
    <property type="entry name" value="POLYNUCLEOTIDYL TRANSFERASE, RIBONUCLEASE H-LIKE SUPERFAMILY PROTEIN"/>
    <property type="match status" value="1"/>
</dbReference>
<gene>
    <name evidence="2" type="ORF">FSB_LOCUS21111</name>
</gene>
<dbReference type="Pfam" id="PF13456">
    <property type="entry name" value="RVT_3"/>
    <property type="match status" value="1"/>
</dbReference>
<dbReference type="InterPro" id="IPR052929">
    <property type="entry name" value="RNase_H-like_EbsB-rel"/>
</dbReference>
<dbReference type="InterPro" id="IPR044730">
    <property type="entry name" value="RNase_H-like_dom_plant"/>
</dbReference>
<dbReference type="GO" id="GO:0004523">
    <property type="term" value="F:RNA-DNA hybrid ribonuclease activity"/>
    <property type="evidence" value="ECO:0007669"/>
    <property type="project" value="InterPro"/>
</dbReference>
<feature type="domain" description="RNase H type-1" evidence="1">
    <location>
        <begin position="151"/>
        <end position="265"/>
    </location>
</feature>
<sequence>MATSILDATSSFSCQWCEDEPETSDHILWQCEFAQRVWSASSVNIPSGVNVNMTFTDFLECCLRELGSPEVEITMTIAWMLWVARNELKWEGVHSNVDDVCNRASVVALEFLEYGGSESVDSKMPEGRGGWSPPQLGSNKISIACHFGAASTRVGVGILIRDHEGLVVVAAGFVLQKYADQISNFAFAVFYALQLAYETGFRDSIVLEVPSRELMGLIHLDTPCLAPSGVVVEDIHAWRVFFSSIQFGFISNVCNKASYALATEAASSNLDQVWLEECPPCIIPFV</sequence>
<dbReference type="InterPro" id="IPR002156">
    <property type="entry name" value="RNaseH_domain"/>
</dbReference>
<accession>A0A2N9G1Q3</accession>
<dbReference type="EMBL" id="OIVN01001373">
    <property type="protein sequence ID" value="SPC93229.1"/>
    <property type="molecule type" value="Genomic_DNA"/>
</dbReference>
<dbReference type="PANTHER" id="PTHR47074">
    <property type="entry name" value="BNAC02G40300D PROTEIN"/>
    <property type="match status" value="1"/>
</dbReference>
<evidence type="ECO:0000313" key="2">
    <source>
        <dbReference type="EMBL" id="SPC93229.1"/>
    </source>
</evidence>
<name>A0A2N9G1Q3_FAGSY</name>
<proteinExistence type="predicted"/>
<dbReference type="GO" id="GO:0003676">
    <property type="term" value="F:nucleic acid binding"/>
    <property type="evidence" value="ECO:0007669"/>
    <property type="project" value="InterPro"/>
</dbReference>
<dbReference type="AlphaFoldDB" id="A0A2N9G1Q3"/>
<protein>
    <recommendedName>
        <fullName evidence="1">RNase H type-1 domain-containing protein</fullName>
    </recommendedName>
</protein>